<dbReference type="RefSeq" id="WP_199701260.1">
    <property type="nucleotide sequence ID" value="NZ_JAEMNV010000001.1"/>
</dbReference>
<dbReference type="PANTHER" id="PTHR48228:SF4">
    <property type="entry name" value="BLR3030 PROTEIN"/>
    <property type="match status" value="1"/>
</dbReference>
<dbReference type="GO" id="GO:0016740">
    <property type="term" value="F:transferase activity"/>
    <property type="evidence" value="ECO:0007669"/>
    <property type="project" value="UniProtKB-KW"/>
</dbReference>
<dbReference type="EMBL" id="JAEMNV010000001">
    <property type="protein sequence ID" value="MBJ8337542.1"/>
    <property type="molecule type" value="Genomic_DNA"/>
</dbReference>
<gene>
    <name evidence="1" type="ORF">JGU71_01460</name>
</gene>
<sequence>MAYLAARLPVLSLATRAVSAFADAADRYRVAVGIEPVSPTQRADRIAASFLGDRLMRIDGRPVSGFAELSGFFETRDGWIRTHANYPHHRARLLATVGLGGEPDRDTFAAHVRVLSANDIERDAAELGAIAVRVRDETEWSASEPGVAAAAGPLVQSDIREDCVATTLRSPTRAQPLAGVRVVDLTRVIAGPVATRALALLGAQVLRIDTPRLPEIEWQHLEVGQGKHSALLDLRTNDDAKTMRDLLTSADALVTGYRPGSLEQLLVAPPGIVSGRVNAWGDIGPWAGRRGFDSIVQAASGISLIEGTHTPGALPAQALDHATGYFLAAGIVDALAERLVDGRGRTVAAALARTANWLLTQPRSAELADTTQPGDDTLVTHAGLRTARPAAADYDDYAFPARPWGRDAATWNWG</sequence>
<dbReference type="SUPFAM" id="SSF89796">
    <property type="entry name" value="CoA-transferase family III (CaiB/BaiF)"/>
    <property type="match status" value="2"/>
</dbReference>
<evidence type="ECO:0000313" key="1">
    <source>
        <dbReference type="EMBL" id="MBJ8337542.1"/>
    </source>
</evidence>
<dbReference type="InterPro" id="IPR050509">
    <property type="entry name" value="CoA-transferase_III"/>
</dbReference>
<dbReference type="Proteomes" id="UP000655868">
    <property type="component" value="Unassembled WGS sequence"/>
</dbReference>
<dbReference type="Pfam" id="PF02515">
    <property type="entry name" value="CoA_transf_3"/>
    <property type="match status" value="1"/>
</dbReference>
<keyword evidence="1" id="KW-0808">Transferase</keyword>
<dbReference type="AlphaFoldDB" id="A0A934NLT0"/>
<comment type="caution">
    <text evidence="1">The sequence shown here is derived from an EMBL/GenBank/DDBJ whole genome shotgun (WGS) entry which is preliminary data.</text>
</comment>
<dbReference type="InterPro" id="IPR003673">
    <property type="entry name" value="CoA-Trfase_fam_III"/>
</dbReference>
<organism evidence="1 2">
    <name type="scientific">Antrihabitans stalagmiti</name>
    <dbReference type="NCBI Taxonomy" id="2799499"/>
    <lineage>
        <taxon>Bacteria</taxon>
        <taxon>Bacillati</taxon>
        <taxon>Actinomycetota</taxon>
        <taxon>Actinomycetes</taxon>
        <taxon>Mycobacteriales</taxon>
        <taxon>Nocardiaceae</taxon>
        <taxon>Antrihabitans</taxon>
    </lineage>
</organism>
<evidence type="ECO:0000313" key="2">
    <source>
        <dbReference type="Proteomes" id="UP000655868"/>
    </source>
</evidence>
<dbReference type="Gene3D" id="3.40.50.10540">
    <property type="entry name" value="Crotonobetainyl-coa:carnitine coa-transferase, domain 1"/>
    <property type="match status" value="1"/>
</dbReference>
<dbReference type="InterPro" id="IPR023606">
    <property type="entry name" value="CoA-Trfase_III_dom_1_sf"/>
</dbReference>
<keyword evidence="2" id="KW-1185">Reference proteome</keyword>
<dbReference type="PANTHER" id="PTHR48228">
    <property type="entry name" value="SUCCINYL-COA--D-CITRAMALATE COA-TRANSFERASE"/>
    <property type="match status" value="1"/>
</dbReference>
<reference evidence="1" key="1">
    <citation type="submission" date="2020-12" db="EMBL/GenBank/DDBJ databases">
        <title>Antrihabitans popcorni sp. nov. and Antrihabitans auranticaus sp. nov., isolated from a larva cave.</title>
        <authorList>
            <person name="Lee S.D."/>
            <person name="Kim I.S."/>
        </authorList>
    </citation>
    <scope>NUCLEOTIDE SEQUENCE</scope>
    <source>
        <strain evidence="1">YC3-6</strain>
    </source>
</reference>
<accession>A0A934NLT0</accession>
<proteinExistence type="predicted"/>
<name>A0A934NLT0_9NOCA</name>
<protein>
    <submittedName>
        <fullName evidence="1">CoA transferase</fullName>
    </submittedName>
</protein>